<proteinExistence type="predicted"/>
<dbReference type="EMBL" id="SMMG02000003">
    <property type="protein sequence ID" value="KAA3479008.1"/>
    <property type="molecule type" value="Genomic_DNA"/>
</dbReference>
<dbReference type="Proteomes" id="UP000325315">
    <property type="component" value="Unassembled WGS sequence"/>
</dbReference>
<accession>A0A5B6WCX7</accession>
<reference evidence="2" key="1">
    <citation type="journal article" date="2019" name="Plant Biotechnol. J.">
        <title>Genome sequencing of the Australian wild diploid species Gossypium australe highlights disease resistance and delayed gland morphogenesis.</title>
        <authorList>
            <person name="Cai Y."/>
            <person name="Cai X."/>
            <person name="Wang Q."/>
            <person name="Wang P."/>
            <person name="Zhang Y."/>
            <person name="Cai C."/>
            <person name="Xu Y."/>
            <person name="Wang K."/>
            <person name="Zhou Z."/>
            <person name="Wang C."/>
            <person name="Geng S."/>
            <person name="Li B."/>
            <person name="Dong Q."/>
            <person name="Hou Y."/>
            <person name="Wang H."/>
            <person name="Ai P."/>
            <person name="Liu Z."/>
            <person name="Yi F."/>
            <person name="Sun M."/>
            <person name="An G."/>
            <person name="Cheng J."/>
            <person name="Zhang Y."/>
            <person name="Shi Q."/>
            <person name="Xie Y."/>
            <person name="Shi X."/>
            <person name="Chang Y."/>
            <person name="Huang F."/>
            <person name="Chen Y."/>
            <person name="Hong S."/>
            <person name="Mi L."/>
            <person name="Sun Q."/>
            <person name="Zhang L."/>
            <person name="Zhou B."/>
            <person name="Peng R."/>
            <person name="Zhang X."/>
            <person name="Liu F."/>
        </authorList>
    </citation>
    <scope>NUCLEOTIDE SEQUENCE [LARGE SCALE GENOMIC DNA]</scope>
    <source>
        <strain evidence="2">cv. PA1801</strain>
    </source>
</reference>
<dbReference type="AlphaFoldDB" id="A0A5B6WCX7"/>
<dbReference type="OrthoDB" id="1906110at2759"/>
<gene>
    <name evidence="1" type="ORF">EPI10_019567</name>
</gene>
<evidence type="ECO:0000313" key="1">
    <source>
        <dbReference type="EMBL" id="KAA3479008.1"/>
    </source>
</evidence>
<keyword evidence="2" id="KW-1185">Reference proteome</keyword>
<name>A0A5B6WCX7_9ROSI</name>
<comment type="caution">
    <text evidence="1">The sequence shown here is derived from an EMBL/GenBank/DDBJ whole genome shotgun (WGS) entry which is preliminary data.</text>
</comment>
<evidence type="ECO:0000313" key="2">
    <source>
        <dbReference type="Proteomes" id="UP000325315"/>
    </source>
</evidence>
<organism evidence="1 2">
    <name type="scientific">Gossypium australe</name>
    <dbReference type="NCBI Taxonomy" id="47621"/>
    <lineage>
        <taxon>Eukaryota</taxon>
        <taxon>Viridiplantae</taxon>
        <taxon>Streptophyta</taxon>
        <taxon>Embryophyta</taxon>
        <taxon>Tracheophyta</taxon>
        <taxon>Spermatophyta</taxon>
        <taxon>Magnoliopsida</taxon>
        <taxon>eudicotyledons</taxon>
        <taxon>Gunneridae</taxon>
        <taxon>Pentapetalae</taxon>
        <taxon>rosids</taxon>
        <taxon>malvids</taxon>
        <taxon>Malvales</taxon>
        <taxon>Malvaceae</taxon>
        <taxon>Malvoideae</taxon>
        <taxon>Gossypium</taxon>
    </lineage>
</organism>
<sequence length="76" mass="8956">MATFVFVPLISCVEVENFWSKELFLLLMELSLLGFFKVYDFEYMMTASLKGLLWLTGKFQVMGLWSLKMNALFLRK</sequence>
<protein>
    <submittedName>
        <fullName evidence="1">Protein STICHEL-like 3</fullName>
    </submittedName>
</protein>